<evidence type="ECO:0000313" key="1">
    <source>
        <dbReference type="EMBL" id="KAJ1131963.1"/>
    </source>
</evidence>
<dbReference type="AlphaFoldDB" id="A0AAV7PUR5"/>
<dbReference type="Proteomes" id="UP001066276">
    <property type="component" value="Chromosome 7"/>
</dbReference>
<comment type="caution">
    <text evidence="1">The sequence shown here is derived from an EMBL/GenBank/DDBJ whole genome shotgun (WGS) entry which is preliminary data.</text>
</comment>
<keyword evidence="2" id="KW-1185">Reference proteome</keyword>
<proteinExistence type="predicted"/>
<gene>
    <name evidence="1" type="ORF">NDU88_010293</name>
</gene>
<organism evidence="1 2">
    <name type="scientific">Pleurodeles waltl</name>
    <name type="common">Iberian ribbed newt</name>
    <dbReference type="NCBI Taxonomy" id="8319"/>
    <lineage>
        <taxon>Eukaryota</taxon>
        <taxon>Metazoa</taxon>
        <taxon>Chordata</taxon>
        <taxon>Craniata</taxon>
        <taxon>Vertebrata</taxon>
        <taxon>Euteleostomi</taxon>
        <taxon>Amphibia</taxon>
        <taxon>Batrachia</taxon>
        <taxon>Caudata</taxon>
        <taxon>Salamandroidea</taxon>
        <taxon>Salamandridae</taxon>
        <taxon>Pleurodelinae</taxon>
        <taxon>Pleurodeles</taxon>
    </lineage>
</organism>
<reference evidence="1" key="1">
    <citation type="journal article" date="2022" name="bioRxiv">
        <title>Sequencing and chromosome-scale assembly of the giantPleurodeles waltlgenome.</title>
        <authorList>
            <person name="Brown T."/>
            <person name="Elewa A."/>
            <person name="Iarovenko S."/>
            <person name="Subramanian E."/>
            <person name="Araus A.J."/>
            <person name="Petzold A."/>
            <person name="Susuki M."/>
            <person name="Suzuki K.-i.T."/>
            <person name="Hayashi T."/>
            <person name="Toyoda A."/>
            <person name="Oliveira C."/>
            <person name="Osipova E."/>
            <person name="Leigh N.D."/>
            <person name="Simon A."/>
            <person name="Yun M.H."/>
        </authorList>
    </citation>
    <scope>NUCLEOTIDE SEQUENCE</scope>
    <source>
        <strain evidence="1">20211129_DDA</strain>
        <tissue evidence="1">Liver</tissue>
    </source>
</reference>
<sequence>MRASEPSLSTRLHPGPPYPGAWNVVDRPCLTVPCVRVVAFVCVVPKDWYPMGTAAMPFNQGSQCFWLGASACCGTPGTPLSAHVHRFKKQRSDTPSLGTQTLLPSGFCGPRAYGEGVPQISVGTPKGPSEQPKQRGCVWFMSRGQMLEEG</sequence>
<evidence type="ECO:0000313" key="2">
    <source>
        <dbReference type="Proteomes" id="UP001066276"/>
    </source>
</evidence>
<dbReference type="EMBL" id="JANPWB010000011">
    <property type="protein sequence ID" value="KAJ1131963.1"/>
    <property type="molecule type" value="Genomic_DNA"/>
</dbReference>
<protein>
    <submittedName>
        <fullName evidence="1">Uncharacterized protein</fullName>
    </submittedName>
</protein>
<name>A0AAV7PUR5_PLEWA</name>
<accession>A0AAV7PUR5</accession>